<keyword evidence="6" id="KW-1185">Reference proteome</keyword>
<protein>
    <submittedName>
        <fullName evidence="5">Tyrosine-protein phosphatase siw14</fullName>
        <ecNumber evidence="5">3.1.3.48</ecNumber>
    </submittedName>
</protein>
<evidence type="ECO:0000256" key="4">
    <source>
        <dbReference type="SAM" id="MobiDB-lite"/>
    </source>
</evidence>
<proteinExistence type="predicted"/>
<dbReference type="InterPro" id="IPR029021">
    <property type="entry name" value="Prot-tyrosine_phosphatase-like"/>
</dbReference>
<evidence type="ECO:0000313" key="5">
    <source>
        <dbReference type="EMBL" id="KAK0997099.1"/>
    </source>
</evidence>
<reference evidence="5" key="1">
    <citation type="submission" date="2023-06" db="EMBL/GenBank/DDBJ databases">
        <title>Black Yeasts Isolated from many extreme environments.</title>
        <authorList>
            <person name="Coleine C."/>
            <person name="Stajich J.E."/>
            <person name="Selbmann L."/>
        </authorList>
    </citation>
    <scope>NUCLEOTIDE SEQUENCE</scope>
    <source>
        <strain evidence="5">CCFEE 5200</strain>
    </source>
</reference>
<evidence type="ECO:0000256" key="3">
    <source>
        <dbReference type="ARBA" id="ARBA00022801"/>
    </source>
</evidence>
<dbReference type="GO" id="GO:0052840">
    <property type="term" value="F:inositol diphosphate tetrakisphosphate diphosphatase activity"/>
    <property type="evidence" value="ECO:0007669"/>
    <property type="project" value="TreeGrafter"/>
</dbReference>
<dbReference type="SUPFAM" id="SSF52799">
    <property type="entry name" value="(Phosphotyrosine protein) phosphatases II"/>
    <property type="match status" value="1"/>
</dbReference>
<dbReference type="PANTHER" id="PTHR31126">
    <property type="entry name" value="TYROSINE-PROTEIN PHOSPHATASE"/>
    <property type="match status" value="1"/>
</dbReference>
<dbReference type="EC" id="3.1.3.48" evidence="5"/>
<dbReference type="FunFam" id="3.90.190.10:FF:000035">
    <property type="entry name" value="Tyrosine phosphatase, putative"/>
    <property type="match status" value="1"/>
</dbReference>
<accession>A0AAN6KRD2</accession>
<organism evidence="5 6">
    <name type="scientific">Friedmanniomyces endolithicus</name>
    <dbReference type="NCBI Taxonomy" id="329885"/>
    <lineage>
        <taxon>Eukaryota</taxon>
        <taxon>Fungi</taxon>
        <taxon>Dikarya</taxon>
        <taxon>Ascomycota</taxon>
        <taxon>Pezizomycotina</taxon>
        <taxon>Dothideomycetes</taxon>
        <taxon>Dothideomycetidae</taxon>
        <taxon>Mycosphaerellales</taxon>
        <taxon>Teratosphaeriaceae</taxon>
        <taxon>Friedmanniomyces</taxon>
    </lineage>
</organism>
<dbReference type="Gene3D" id="3.90.190.10">
    <property type="entry name" value="Protein tyrosine phosphatase superfamily"/>
    <property type="match status" value="1"/>
</dbReference>
<evidence type="ECO:0000313" key="6">
    <source>
        <dbReference type="Proteomes" id="UP001175353"/>
    </source>
</evidence>
<gene>
    <name evidence="5" type="primary">SIW14_3</name>
    <name evidence="5" type="ORF">LTR91_006845</name>
</gene>
<comment type="subcellular location">
    <subcellularLocation>
        <location evidence="1">Cytoplasm</location>
    </subcellularLocation>
</comment>
<dbReference type="EMBL" id="JAUJLE010000047">
    <property type="protein sequence ID" value="KAK0997099.1"/>
    <property type="molecule type" value="Genomic_DNA"/>
</dbReference>
<dbReference type="GO" id="GO:0005737">
    <property type="term" value="C:cytoplasm"/>
    <property type="evidence" value="ECO:0007669"/>
    <property type="project" value="UniProtKB-SubCell"/>
</dbReference>
<evidence type="ECO:0000256" key="1">
    <source>
        <dbReference type="ARBA" id="ARBA00004496"/>
    </source>
</evidence>
<dbReference type="PANTHER" id="PTHR31126:SF48">
    <property type="entry name" value="INOSITOL PHOSPHATASE SIW14"/>
    <property type="match status" value="1"/>
</dbReference>
<feature type="region of interest" description="Disordered" evidence="4">
    <location>
        <begin position="322"/>
        <end position="343"/>
    </location>
</feature>
<comment type="caution">
    <text evidence="5">The sequence shown here is derived from an EMBL/GenBank/DDBJ whole genome shotgun (WGS) entry which is preliminary data.</text>
</comment>
<dbReference type="PROSITE" id="PS00383">
    <property type="entry name" value="TYR_PHOSPHATASE_1"/>
    <property type="match status" value="1"/>
</dbReference>
<dbReference type="GO" id="GO:0004725">
    <property type="term" value="F:protein tyrosine phosphatase activity"/>
    <property type="evidence" value="ECO:0007669"/>
    <property type="project" value="UniProtKB-EC"/>
</dbReference>
<dbReference type="Proteomes" id="UP001175353">
    <property type="component" value="Unassembled WGS sequence"/>
</dbReference>
<sequence length="414" mass="45237">MQRGKSGSMGFQPESYGSAMLSAADVVHMVGTEEWDHNAKGGEHVITMEPQQFGKSSIHIESAPRCFAPGELEVGDLMVLAESKSRPPSPPESGTATPSLRIPMCPFRLRPLVPPPNYGAVQEGELYRSAYLQDRNLDFLKLLGIRNVLCLVDTEPSEAYSHWISSQDITRHRVDIAPNKDGQVKTTWDSLCEALLIVMDSARYPLLIHCNQGKHRTGCIIACLRKIQHWPIDDVIAEYQAYANPKARPGDIDLIRAFDPEAVFEYAKRQGRLDDRPFMRRTDSVIANIDALADALAGKPPYCDDIDVSMASNASTFSDDSFETTLPIHNPPPPPTTTTMTTGSLQGVCQRPVLKRSNSQLRASGSSVAEETAGLDPALHDAHDDGATASVVELSDDVLTPPPEATTMKMLGAF</sequence>
<dbReference type="AlphaFoldDB" id="A0AAN6KRD2"/>
<keyword evidence="2" id="KW-0963">Cytoplasm</keyword>
<dbReference type="Pfam" id="PF03162">
    <property type="entry name" value="Y_phosphatase2"/>
    <property type="match status" value="1"/>
</dbReference>
<keyword evidence="3 5" id="KW-0378">Hydrolase</keyword>
<name>A0AAN6KRD2_9PEZI</name>
<dbReference type="InterPro" id="IPR004861">
    <property type="entry name" value="Siw14-like"/>
</dbReference>
<dbReference type="InterPro" id="IPR016130">
    <property type="entry name" value="Tyr_Pase_AS"/>
</dbReference>
<evidence type="ECO:0000256" key="2">
    <source>
        <dbReference type="ARBA" id="ARBA00022490"/>
    </source>
</evidence>